<dbReference type="PANTHER" id="PTHR23080">
    <property type="entry name" value="THAP DOMAIN PROTEIN"/>
    <property type="match status" value="1"/>
</dbReference>
<dbReference type="Pfam" id="PF05485">
    <property type="entry name" value="THAP"/>
    <property type="match status" value="1"/>
</dbReference>
<organism evidence="8 9">
    <name type="scientific">Diaphorina citri</name>
    <name type="common">Asian citrus psyllid</name>
    <dbReference type="NCBI Taxonomy" id="121845"/>
    <lineage>
        <taxon>Eukaryota</taxon>
        <taxon>Metazoa</taxon>
        <taxon>Ecdysozoa</taxon>
        <taxon>Arthropoda</taxon>
        <taxon>Hexapoda</taxon>
        <taxon>Insecta</taxon>
        <taxon>Pterygota</taxon>
        <taxon>Neoptera</taxon>
        <taxon>Paraneoptera</taxon>
        <taxon>Hemiptera</taxon>
        <taxon>Sternorrhyncha</taxon>
        <taxon>Psylloidea</taxon>
        <taxon>Psyllidae</taxon>
        <taxon>Diaphorininae</taxon>
        <taxon>Diaphorina</taxon>
    </lineage>
</organism>
<comment type="cofactor">
    <cofactor evidence="1">
        <name>a divalent metal cation</name>
        <dbReference type="ChEBI" id="CHEBI:60240"/>
    </cofactor>
</comment>
<keyword evidence="5 6" id="KW-0238">DNA-binding</keyword>
<dbReference type="RefSeq" id="XP_026677638.1">
    <property type="nucleotide sequence ID" value="XM_026821837.1"/>
</dbReference>
<evidence type="ECO:0000256" key="1">
    <source>
        <dbReference type="ARBA" id="ARBA00001968"/>
    </source>
</evidence>
<keyword evidence="8" id="KW-1185">Reference proteome</keyword>
<dbReference type="InterPro" id="IPR027806">
    <property type="entry name" value="HARBI1_dom"/>
</dbReference>
<gene>
    <name evidence="9" type="primary">LOC103506862</name>
</gene>
<dbReference type="AlphaFoldDB" id="A0A3Q0ISM4"/>
<keyword evidence="2" id="KW-0479">Metal-binding</keyword>
<dbReference type="PaxDb" id="121845-A0A3Q0ISM4"/>
<feature type="domain" description="THAP-type" evidence="7">
    <location>
        <begin position="35"/>
        <end position="123"/>
    </location>
</feature>
<evidence type="ECO:0000256" key="5">
    <source>
        <dbReference type="ARBA" id="ARBA00023125"/>
    </source>
</evidence>
<accession>A0A3Q0ISM4</accession>
<evidence type="ECO:0000256" key="4">
    <source>
        <dbReference type="ARBA" id="ARBA00022833"/>
    </source>
</evidence>
<sequence>MDNNPSSPNNDLQGVPLDEIPSYPQGPFSQKITKMWKGCFVPKCVNTTTRTPNKLFITLPSNLSIKKKWFKQARRPYNISDKSTLYVCEDHFDIENDIENLLAFKMGFAAILQLKPNVYPRFFNCQTDRPTAHTSSKPRTAIQKRQKQELLETTLVTTETTPSPIESDIELHHLGEPHSSMDYENSGPKDEATQIDGAFFQRNKSTQTEVQSVKSYSKSVQFNVNKTFGRSKGINTVNNKKDQATRTTQFYSLIYSSSSDESEPESSRADLNSTFMSLGSDCSFSDFENKHSKKEHMLQIIKEQPLTFIGVPPESMHVCSELTSFLGIEETFVFICLLKIRLDWSFNIIASLFGYSSSHVATCFNIHVRKIAELLGTLVYWPSPEEVKYNLPLPFRHQYKDVYCIIDCLEIQIQKPTDPQYQGATWSEYKKSNTAKYLIASTPQGFINYVSHGYGGGITDEKIISESGFLDLLKPGTKVMADRGFKNIEHLFVAKGCRLTRPPSVFANKKPTKHEVKQTKQIASLRVIIENVIVRLRYFHSLKPHAMTPIKSLDQLDYMVQIACGLINIQFPVRDPVVS</sequence>
<evidence type="ECO:0000259" key="7">
    <source>
        <dbReference type="PROSITE" id="PS50950"/>
    </source>
</evidence>
<evidence type="ECO:0000256" key="3">
    <source>
        <dbReference type="ARBA" id="ARBA00022771"/>
    </source>
</evidence>
<dbReference type="GeneID" id="103506862"/>
<dbReference type="GO" id="GO:0003677">
    <property type="term" value="F:DNA binding"/>
    <property type="evidence" value="ECO:0007669"/>
    <property type="project" value="UniProtKB-UniRule"/>
</dbReference>
<dbReference type="Proteomes" id="UP000079169">
    <property type="component" value="Unplaced"/>
</dbReference>
<evidence type="ECO:0000313" key="8">
    <source>
        <dbReference type="Proteomes" id="UP000079169"/>
    </source>
</evidence>
<keyword evidence="3 6" id="KW-0863">Zinc-finger</keyword>
<dbReference type="KEGG" id="dci:103506862"/>
<dbReference type="GO" id="GO:0008270">
    <property type="term" value="F:zinc ion binding"/>
    <property type="evidence" value="ECO:0007669"/>
    <property type="project" value="UniProtKB-KW"/>
</dbReference>
<dbReference type="InterPro" id="IPR006612">
    <property type="entry name" value="THAP_Znf"/>
</dbReference>
<evidence type="ECO:0000313" key="9">
    <source>
        <dbReference type="RefSeq" id="XP_026677638.1"/>
    </source>
</evidence>
<dbReference type="Pfam" id="PF13359">
    <property type="entry name" value="DDE_Tnp_4"/>
    <property type="match status" value="1"/>
</dbReference>
<name>A0A3Q0ISM4_DIACI</name>
<protein>
    <submittedName>
        <fullName evidence="9">Uncharacterized protein LOC103506862</fullName>
    </submittedName>
</protein>
<evidence type="ECO:0000256" key="2">
    <source>
        <dbReference type="ARBA" id="ARBA00022723"/>
    </source>
</evidence>
<dbReference type="SUPFAM" id="SSF57716">
    <property type="entry name" value="Glucocorticoid receptor-like (DNA-binding domain)"/>
    <property type="match status" value="1"/>
</dbReference>
<reference evidence="9" key="1">
    <citation type="submission" date="2025-08" db="UniProtKB">
        <authorList>
            <consortium name="RefSeq"/>
        </authorList>
    </citation>
    <scope>IDENTIFICATION</scope>
</reference>
<keyword evidence="4" id="KW-0862">Zinc</keyword>
<evidence type="ECO:0000256" key="6">
    <source>
        <dbReference type="PROSITE-ProRule" id="PRU00309"/>
    </source>
</evidence>
<dbReference type="SMART" id="SM00980">
    <property type="entry name" value="THAP"/>
    <property type="match status" value="1"/>
</dbReference>
<dbReference type="PROSITE" id="PS50950">
    <property type="entry name" value="ZF_THAP"/>
    <property type="match status" value="1"/>
</dbReference>
<proteinExistence type="predicted"/>